<reference evidence="3" key="1">
    <citation type="journal article" date="2019" name="Int. J. Syst. Evol. Microbiol.">
        <title>The Global Catalogue of Microorganisms (GCM) 10K type strain sequencing project: providing services to taxonomists for standard genome sequencing and annotation.</title>
        <authorList>
            <consortium name="The Broad Institute Genomics Platform"/>
            <consortium name="The Broad Institute Genome Sequencing Center for Infectious Disease"/>
            <person name="Wu L."/>
            <person name="Ma J."/>
        </authorList>
    </citation>
    <scope>NUCLEOTIDE SEQUENCE [LARGE SCALE GENOMIC DNA]</scope>
    <source>
        <strain evidence="3">KCTC 15012</strain>
    </source>
</reference>
<gene>
    <name evidence="2" type="ORF">ACFPVW_16455</name>
</gene>
<name>A0ABW0YIQ3_9GAMM</name>
<organism evidence="2 3">
    <name type="scientific">Aeromonas eucrenophila</name>
    <dbReference type="NCBI Taxonomy" id="649"/>
    <lineage>
        <taxon>Bacteria</taxon>
        <taxon>Pseudomonadati</taxon>
        <taxon>Pseudomonadota</taxon>
        <taxon>Gammaproteobacteria</taxon>
        <taxon>Aeromonadales</taxon>
        <taxon>Aeromonadaceae</taxon>
        <taxon>Aeromonas</taxon>
    </lineage>
</organism>
<accession>A0ABW0YIQ3</accession>
<sequence>MIKNTPDIFILLDEIASIYTKTSSKNLLMAYGKSWYFHLSLAIYIMISAPNIILSLMQLFESGASPANHKYVFFISTIVTMLAALIIRWFLTLAIQKIIKPDSCLLNKKWNRLFIRYIHFKEYFENSHVLNNIPIETLIEWRKISSSGKDDKSILKTAWFIPLIGITLGLAPIDTKTKIDITILCGYIIITFTLAFYMFRGTNEDENIDKFLAWIKMEKASESILTHGTEHYFIPSKTNSTVPLNLTVEDPTQVSSAATSQD</sequence>
<keyword evidence="3" id="KW-1185">Reference proteome</keyword>
<evidence type="ECO:0000256" key="1">
    <source>
        <dbReference type="SAM" id="Phobius"/>
    </source>
</evidence>
<keyword evidence="1" id="KW-1133">Transmembrane helix</keyword>
<feature type="transmembrane region" description="Helical" evidence="1">
    <location>
        <begin position="179"/>
        <end position="199"/>
    </location>
</feature>
<dbReference type="EMBL" id="JBHSPP010000017">
    <property type="protein sequence ID" value="MFC5707609.1"/>
    <property type="molecule type" value="Genomic_DNA"/>
</dbReference>
<evidence type="ECO:0000313" key="2">
    <source>
        <dbReference type="EMBL" id="MFC5707609.1"/>
    </source>
</evidence>
<comment type="caution">
    <text evidence="2">The sequence shown here is derived from an EMBL/GenBank/DDBJ whole genome shotgun (WGS) entry which is preliminary data.</text>
</comment>
<keyword evidence="1" id="KW-0472">Membrane</keyword>
<evidence type="ECO:0000313" key="3">
    <source>
        <dbReference type="Proteomes" id="UP001596132"/>
    </source>
</evidence>
<dbReference type="RefSeq" id="WP_042642142.1">
    <property type="nucleotide sequence ID" value="NZ_CDDF01000011.1"/>
</dbReference>
<feature type="transmembrane region" description="Helical" evidence="1">
    <location>
        <begin position="153"/>
        <end position="173"/>
    </location>
</feature>
<dbReference type="Proteomes" id="UP001596132">
    <property type="component" value="Unassembled WGS sequence"/>
</dbReference>
<feature type="transmembrane region" description="Helical" evidence="1">
    <location>
        <begin position="35"/>
        <end position="59"/>
    </location>
</feature>
<feature type="transmembrane region" description="Helical" evidence="1">
    <location>
        <begin position="71"/>
        <end position="91"/>
    </location>
</feature>
<proteinExistence type="predicted"/>
<protein>
    <submittedName>
        <fullName evidence="2">Uncharacterized protein</fullName>
    </submittedName>
</protein>
<keyword evidence="1" id="KW-0812">Transmembrane</keyword>